<keyword evidence="6" id="KW-0482">Metalloprotease</keyword>
<protein>
    <submittedName>
        <fullName evidence="10">Peptidase M16 inactive domain family</fullName>
    </submittedName>
</protein>
<dbReference type="EMBL" id="AGSI01000010">
    <property type="protein sequence ID" value="EIE22499.1"/>
    <property type="molecule type" value="Genomic_DNA"/>
</dbReference>
<dbReference type="InterPro" id="IPR007863">
    <property type="entry name" value="Peptidase_M16_C"/>
</dbReference>
<keyword evidence="4" id="KW-0378">Hydrolase</keyword>
<comment type="caution">
    <text evidence="10">The sequence shown here is derived from an EMBL/GenBank/DDBJ whole genome shotgun (WGS) entry which is preliminary data.</text>
</comment>
<comment type="similarity">
    <text evidence="1 7">Belongs to the peptidase M16 family.</text>
</comment>
<dbReference type="SUPFAM" id="SSF63411">
    <property type="entry name" value="LuxS/MPP-like metallohydrolase"/>
    <property type="match status" value="2"/>
</dbReference>
<evidence type="ECO:0000256" key="2">
    <source>
        <dbReference type="ARBA" id="ARBA00022670"/>
    </source>
</evidence>
<evidence type="ECO:0000313" key="11">
    <source>
        <dbReference type="Proteomes" id="UP000007264"/>
    </source>
</evidence>
<dbReference type="Pfam" id="PF05193">
    <property type="entry name" value="Peptidase_M16_C"/>
    <property type="match status" value="1"/>
</dbReference>
<evidence type="ECO:0000256" key="6">
    <source>
        <dbReference type="ARBA" id="ARBA00023049"/>
    </source>
</evidence>
<feature type="domain" description="Peptidase M16 C-terminal" evidence="9">
    <location>
        <begin position="225"/>
        <end position="400"/>
    </location>
</feature>
<evidence type="ECO:0000256" key="3">
    <source>
        <dbReference type="ARBA" id="ARBA00022723"/>
    </source>
</evidence>
<name>I0YVT0_COCSC</name>
<dbReference type="PANTHER" id="PTHR43690">
    <property type="entry name" value="NARDILYSIN"/>
    <property type="match status" value="1"/>
</dbReference>
<dbReference type="OrthoDB" id="10251424at2759"/>
<dbReference type="AlphaFoldDB" id="I0YVT0"/>
<proteinExistence type="inferred from homology"/>
<dbReference type="GO" id="GO:0006508">
    <property type="term" value="P:proteolysis"/>
    <property type="evidence" value="ECO:0007669"/>
    <property type="project" value="UniProtKB-KW"/>
</dbReference>
<dbReference type="eggNOG" id="KOG2301">
    <property type="taxonomic scope" value="Eukaryota"/>
</dbReference>
<dbReference type="InterPro" id="IPR001431">
    <property type="entry name" value="Pept_M16_Zn_BS"/>
</dbReference>
<evidence type="ECO:0000259" key="9">
    <source>
        <dbReference type="Pfam" id="PF05193"/>
    </source>
</evidence>
<dbReference type="GO" id="GO:0004222">
    <property type="term" value="F:metalloendopeptidase activity"/>
    <property type="evidence" value="ECO:0007669"/>
    <property type="project" value="InterPro"/>
</dbReference>
<dbReference type="InterPro" id="IPR011249">
    <property type="entry name" value="Metalloenz_LuxS/M16"/>
</dbReference>
<keyword evidence="3" id="KW-0479">Metal-binding</keyword>
<dbReference type="STRING" id="574566.I0YVT0"/>
<evidence type="ECO:0000256" key="5">
    <source>
        <dbReference type="ARBA" id="ARBA00022833"/>
    </source>
</evidence>
<keyword evidence="2" id="KW-0645">Protease</keyword>
<dbReference type="Pfam" id="PF00675">
    <property type="entry name" value="Peptidase_M16"/>
    <property type="match status" value="2"/>
</dbReference>
<reference evidence="10 11" key="1">
    <citation type="journal article" date="2012" name="Genome Biol.">
        <title>The genome of the polar eukaryotic microalga coccomyxa subellipsoidea reveals traits of cold adaptation.</title>
        <authorList>
            <person name="Blanc G."/>
            <person name="Agarkova I."/>
            <person name="Grimwood J."/>
            <person name="Kuo A."/>
            <person name="Brueggeman A."/>
            <person name="Dunigan D."/>
            <person name="Gurnon J."/>
            <person name="Ladunga I."/>
            <person name="Lindquist E."/>
            <person name="Lucas S."/>
            <person name="Pangilinan J."/>
            <person name="Proschold T."/>
            <person name="Salamov A."/>
            <person name="Schmutz J."/>
            <person name="Weeks D."/>
            <person name="Yamada T."/>
            <person name="Claverie J.M."/>
            <person name="Grigoriev I."/>
            <person name="Van Etten J."/>
            <person name="Lomsadze A."/>
            <person name="Borodovsky M."/>
        </authorList>
    </citation>
    <scope>NUCLEOTIDE SEQUENCE [LARGE SCALE GENOMIC DNA]</scope>
    <source>
        <strain evidence="10 11">C-169</strain>
    </source>
</reference>
<dbReference type="PANTHER" id="PTHR43690:SF17">
    <property type="entry name" value="PROTEIN YHJJ"/>
    <property type="match status" value="1"/>
</dbReference>
<dbReference type="RefSeq" id="XP_005647043.1">
    <property type="nucleotide sequence ID" value="XM_005646986.1"/>
</dbReference>
<accession>I0YVT0</accession>
<dbReference type="Gene3D" id="3.30.830.10">
    <property type="entry name" value="Metalloenzyme, LuxS/M16 peptidase-like"/>
    <property type="match status" value="3"/>
</dbReference>
<evidence type="ECO:0000256" key="4">
    <source>
        <dbReference type="ARBA" id="ARBA00022801"/>
    </source>
</evidence>
<dbReference type="GO" id="GO:0046872">
    <property type="term" value="F:metal ion binding"/>
    <property type="evidence" value="ECO:0007669"/>
    <property type="project" value="UniProtKB-KW"/>
</dbReference>
<dbReference type="InterPro" id="IPR011765">
    <property type="entry name" value="Pept_M16_N"/>
</dbReference>
<sequence>MEKRLTERITEFELANGLHFIVMERHNAPIVSVHTYANVGAFDEVDGQTGIAHLLEHMAFKGSARLGTKDYLREAALLNSVDEAFYAFWEAHEAGQASRAGQLYAQLQQLVAAAGELVEPNAFGSLLQRSGAVGLNATTSHDATKYFMSLPANKLELWFALEAERFQAPVFRELYSEKRVVAEERRSRIDSAPLGRFQEAFLAAALANNYRRPVIGFERDVASLGRREVEAFFRRHYGPRNLVISVVGDIVRDLAEKYFGGWRQEVLPAAAPSAVEALPRPSQGPMELQQAAKAGPAFMQAFYRPGVAHPDAPVHDIISDILSGSRTARLNANLVQRGVAYTANSVPSYPGDKHACVTLLYALPASDVGLAAVERALADQISALADSGPTVRELQRIKKASAAKVTLVDALRSNSSMASALASYHALTGSWQSLLTETALVEQLTPEDVRGVAARTFTPDNCFRGLVLPLKV</sequence>
<evidence type="ECO:0000313" key="10">
    <source>
        <dbReference type="EMBL" id="EIE22499.1"/>
    </source>
</evidence>
<dbReference type="InterPro" id="IPR050626">
    <property type="entry name" value="Peptidase_M16"/>
</dbReference>
<evidence type="ECO:0000256" key="1">
    <source>
        <dbReference type="ARBA" id="ARBA00007261"/>
    </source>
</evidence>
<evidence type="ECO:0000259" key="8">
    <source>
        <dbReference type="Pfam" id="PF00675"/>
    </source>
</evidence>
<dbReference type="GeneID" id="17040485"/>
<dbReference type="KEGG" id="csl:COCSUDRAFT_16665"/>
<dbReference type="Proteomes" id="UP000007264">
    <property type="component" value="Unassembled WGS sequence"/>
</dbReference>
<keyword evidence="11" id="KW-1185">Reference proteome</keyword>
<feature type="domain" description="Peptidase M16 N-terminal" evidence="8">
    <location>
        <begin position="23"/>
        <end position="84"/>
    </location>
</feature>
<gene>
    <name evidence="10" type="ORF">COCSUDRAFT_16665</name>
</gene>
<dbReference type="PROSITE" id="PS00143">
    <property type="entry name" value="INSULINASE"/>
    <property type="match status" value="1"/>
</dbReference>
<organism evidence="10 11">
    <name type="scientific">Coccomyxa subellipsoidea (strain C-169)</name>
    <name type="common">Green microalga</name>
    <dbReference type="NCBI Taxonomy" id="574566"/>
    <lineage>
        <taxon>Eukaryota</taxon>
        <taxon>Viridiplantae</taxon>
        <taxon>Chlorophyta</taxon>
        <taxon>core chlorophytes</taxon>
        <taxon>Trebouxiophyceae</taxon>
        <taxon>Trebouxiophyceae incertae sedis</taxon>
        <taxon>Coccomyxaceae</taxon>
        <taxon>Coccomyxa</taxon>
        <taxon>Coccomyxa subellipsoidea</taxon>
    </lineage>
</organism>
<keyword evidence="5" id="KW-0862">Zinc</keyword>
<feature type="domain" description="Peptidase M16 N-terminal" evidence="8">
    <location>
        <begin position="134"/>
        <end position="213"/>
    </location>
</feature>
<evidence type="ECO:0000256" key="7">
    <source>
        <dbReference type="RuleBase" id="RU004447"/>
    </source>
</evidence>